<evidence type="ECO:0000256" key="6">
    <source>
        <dbReference type="PIRSR" id="PIRSR623088-3"/>
    </source>
</evidence>
<feature type="binding site" evidence="5">
    <location>
        <position position="915"/>
    </location>
    <ligand>
        <name>AMP</name>
        <dbReference type="ChEBI" id="CHEBI:456215"/>
    </ligand>
</feature>
<keyword evidence="11" id="KW-1185">Reference proteome</keyword>
<evidence type="ECO:0000313" key="10">
    <source>
        <dbReference type="EMBL" id="OQR93888.1"/>
    </source>
</evidence>
<keyword evidence="8" id="KW-0175">Coiled coil</keyword>
<dbReference type="Proteomes" id="UP000243579">
    <property type="component" value="Unassembled WGS sequence"/>
</dbReference>
<organism evidence="10 11">
    <name type="scientific">Achlya hypogyna</name>
    <name type="common">Oomycete</name>
    <name type="synonym">Protoachlya hypogyna</name>
    <dbReference type="NCBI Taxonomy" id="1202772"/>
    <lineage>
        <taxon>Eukaryota</taxon>
        <taxon>Sar</taxon>
        <taxon>Stramenopiles</taxon>
        <taxon>Oomycota</taxon>
        <taxon>Saprolegniomycetes</taxon>
        <taxon>Saprolegniales</taxon>
        <taxon>Achlyaceae</taxon>
        <taxon>Achlya</taxon>
    </lineage>
</organism>
<feature type="binding site" evidence="6">
    <location>
        <position position="807"/>
    </location>
    <ligand>
        <name>Zn(2+)</name>
        <dbReference type="ChEBI" id="CHEBI:29105"/>
        <label>2</label>
    </ligand>
</feature>
<keyword evidence="3 7" id="KW-0378">Hydrolase</keyword>
<dbReference type="InterPro" id="IPR023174">
    <property type="entry name" value="PDEase_CS"/>
</dbReference>
<feature type="binding site" evidence="6">
    <location>
        <position position="915"/>
    </location>
    <ligand>
        <name>Zn(2+)</name>
        <dbReference type="ChEBI" id="CHEBI:29105"/>
        <label>1</label>
    </ligand>
</feature>
<feature type="binding site" evidence="5">
    <location>
        <begin position="767"/>
        <end position="771"/>
    </location>
    <ligand>
        <name>AMP</name>
        <dbReference type="ChEBI" id="CHEBI:456215"/>
    </ligand>
</feature>
<dbReference type="InterPro" id="IPR003018">
    <property type="entry name" value="GAF"/>
</dbReference>
<dbReference type="PRINTS" id="PR00387">
    <property type="entry name" value="PDIESTERASE1"/>
</dbReference>
<evidence type="ECO:0000259" key="9">
    <source>
        <dbReference type="PROSITE" id="PS51845"/>
    </source>
</evidence>
<dbReference type="CDD" id="cd00077">
    <property type="entry name" value="HDc"/>
    <property type="match status" value="1"/>
</dbReference>
<dbReference type="SUPFAM" id="SSF55781">
    <property type="entry name" value="GAF domain-like"/>
    <property type="match status" value="3"/>
</dbReference>
<evidence type="ECO:0000256" key="8">
    <source>
        <dbReference type="SAM" id="Coils"/>
    </source>
</evidence>
<evidence type="ECO:0000256" key="3">
    <source>
        <dbReference type="ARBA" id="ARBA00022801"/>
    </source>
</evidence>
<name>A0A1V9Z7A5_ACHHY</name>
<dbReference type="GO" id="GO:0007165">
    <property type="term" value="P:signal transduction"/>
    <property type="evidence" value="ECO:0007669"/>
    <property type="project" value="InterPro"/>
</dbReference>
<dbReference type="SMART" id="SM00471">
    <property type="entry name" value="HDc"/>
    <property type="match status" value="1"/>
</dbReference>
<feature type="domain" description="PDEase" evidence="9">
    <location>
        <begin position="687"/>
        <end position="1011"/>
    </location>
</feature>
<comment type="cofactor">
    <cofactor evidence="7">
        <name>a divalent metal cation</name>
        <dbReference type="ChEBI" id="CHEBI:60240"/>
    </cofactor>
    <text evidence="7">Binds 2 divalent metal cations per subunit. Site 1 may preferentially bind zinc ions, while site 2 has a preference for magnesium and/or manganese ions.</text>
</comment>
<dbReference type="InterPro" id="IPR036971">
    <property type="entry name" value="PDEase_catalytic_dom_sf"/>
</dbReference>
<evidence type="ECO:0000256" key="1">
    <source>
        <dbReference type="ARBA" id="ARBA00022535"/>
    </source>
</evidence>
<feature type="binding site" evidence="5">
    <location>
        <position position="807"/>
    </location>
    <ligand>
        <name>AMP</name>
        <dbReference type="ChEBI" id="CHEBI:456215"/>
    </ligand>
</feature>
<protein>
    <recommendedName>
        <fullName evidence="7">Phosphodiesterase</fullName>
        <ecNumber evidence="7">3.1.4.-</ecNumber>
    </recommendedName>
</protein>
<dbReference type="PROSITE" id="PS51845">
    <property type="entry name" value="PDEASE_I_2"/>
    <property type="match status" value="1"/>
</dbReference>
<feature type="active site" description="Proton donor" evidence="4">
    <location>
        <position position="767"/>
    </location>
</feature>
<dbReference type="Gene3D" id="3.30.450.40">
    <property type="match status" value="3"/>
</dbReference>
<feature type="binding site" evidence="5">
    <location>
        <position position="968"/>
    </location>
    <ligand>
        <name>AMP</name>
        <dbReference type="ChEBI" id="CHEBI:456215"/>
    </ligand>
</feature>
<evidence type="ECO:0000256" key="7">
    <source>
        <dbReference type="RuleBase" id="RU363067"/>
    </source>
</evidence>
<dbReference type="Pfam" id="PF00233">
    <property type="entry name" value="PDEase_I"/>
    <property type="match status" value="1"/>
</dbReference>
<dbReference type="PANTHER" id="PTHR11347">
    <property type="entry name" value="CYCLIC NUCLEOTIDE PHOSPHODIESTERASE"/>
    <property type="match status" value="1"/>
</dbReference>
<feature type="binding site" evidence="6">
    <location>
        <position position="806"/>
    </location>
    <ligand>
        <name>Zn(2+)</name>
        <dbReference type="ChEBI" id="CHEBI:29105"/>
        <label>1</label>
    </ligand>
</feature>
<feature type="binding site" evidence="6">
    <location>
        <position position="771"/>
    </location>
    <ligand>
        <name>Zn(2+)</name>
        <dbReference type="ChEBI" id="CHEBI:29105"/>
        <label>1</label>
    </ligand>
</feature>
<comment type="similarity">
    <text evidence="7">Belongs to the cyclic nucleotide phosphodiesterase family.</text>
</comment>
<dbReference type="InterPro" id="IPR003607">
    <property type="entry name" value="HD/PDEase_dom"/>
</dbReference>
<dbReference type="GO" id="GO:0046872">
    <property type="term" value="F:metal ion binding"/>
    <property type="evidence" value="ECO:0007669"/>
    <property type="project" value="UniProtKB-KW"/>
</dbReference>
<dbReference type="EMBL" id="JNBR01000392">
    <property type="protein sequence ID" value="OQR93888.1"/>
    <property type="molecule type" value="Genomic_DNA"/>
</dbReference>
<sequence>MADNEGNGTVVVPKHILQNVVDGTKALLSEKRVLHQKLDEMNHRVFTLERQLADQQLKLEAMQQSSKAPTTGVNVNRFKQLTLQVIKDKQKQVAPVKEVDVAATAKKDEEIHKLKMKTTELESLLLATRAITHQTAHREVITSTLNAARNLVSARRYSLALCNETATHVTIYSMSVVTAEELSYELNKKAPQLEDEGSILVDDTTTFGHVILTDTHYDSLQVSASGRFEKQLEELDFTPHSLLCIPIRNAHGAVLGAFQAITQRQHSDEYRQNQVFTSLDKERLEHLCVMSGSAVWNLKLSKERQTAQNRIEILLKLNRSISVEVDPVRVLEKIMEVSYELLHVERICLFQRIHGENDLFILHACDEAKGQYVSIDSGIAGLVARTGQVVTTNDAARHPAFDKDMDTKTGFATKKLLCVPVKDPEGNILAVVEAINKRDGMDFTIEDTLFLSYIAEAAGISLHKSYLHNEVIISKKLAEIRLTLSEFITSQTDIHRLTDLIMAQGKTIMECDRFGFLLVDHLKNELWITSTNLQDGEEITIRQPIYKGISGLVATTGDTVCTRDAYTHNLFDPTHDSMTGYRTKSVLCMPVFEENVPSNPKVVAVAMCINKLQGDQVIAFNSDDRATMGRFCKEIQYALGKLSLEVCYYKVVSDKRTSGSDEVTEAGIISSLLQKHSRRVSNSNTSENTKREVLQTDVFGRDVEVVSRPELDAWDLDILSFSFSEVMVSAQALFRAYGFVDQYFIAPEKLQAFVASVAQHYRTNPYHNFYHGFQVMHAAHIQMKLFARKLLPSLDIFSVLIAALCHDVDHPGNNNDFEVKCVSSIALTHNDDAVLERHHCRVTFIILNTPSTNILEKLSPEGFRQVRRNIIRCIMATDMTNHFPQVKVIENMSRAQWTEPSNRLFLMESIVHSCDLSAQALPFKLALRWGERALDEFQNQAKEELDMQLPVAPFMENLDSKATRYNVQANFICYVLQPMWQGLSSVAPMLRLYSDTLAQNLDHYRAELAETTRKQAGG</sequence>
<dbReference type="GO" id="GO:0004114">
    <property type="term" value="F:3',5'-cyclic-nucleotide phosphodiesterase activity"/>
    <property type="evidence" value="ECO:0007669"/>
    <property type="project" value="InterPro"/>
</dbReference>
<dbReference type="STRING" id="1202772.A0A1V9Z7A5"/>
<dbReference type="InterPro" id="IPR023088">
    <property type="entry name" value="PDEase"/>
</dbReference>
<dbReference type="EC" id="3.1.4.-" evidence="7"/>
<evidence type="ECO:0000256" key="5">
    <source>
        <dbReference type="PIRSR" id="PIRSR623088-2"/>
    </source>
</evidence>
<evidence type="ECO:0000256" key="4">
    <source>
        <dbReference type="PIRSR" id="PIRSR623088-1"/>
    </source>
</evidence>
<proteinExistence type="inferred from homology"/>
<dbReference type="Pfam" id="PF01590">
    <property type="entry name" value="GAF"/>
    <property type="match status" value="2"/>
</dbReference>
<feature type="binding site" evidence="6">
    <location>
        <position position="807"/>
    </location>
    <ligand>
        <name>Zn(2+)</name>
        <dbReference type="ChEBI" id="CHEBI:29105"/>
        <label>1</label>
    </ligand>
</feature>
<reference evidence="10 11" key="1">
    <citation type="journal article" date="2014" name="Genome Biol. Evol.">
        <title>The secreted proteins of Achlya hypogyna and Thraustotheca clavata identify the ancestral oomycete secretome and reveal gene acquisitions by horizontal gene transfer.</title>
        <authorList>
            <person name="Misner I."/>
            <person name="Blouin N."/>
            <person name="Leonard G."/>
            <person name="Richards T.A."/>
            <person name="Lane C.E."/>
        </authorList>
    </citation>
    <scope>NUCLEOTIDE SEQUENCE [LARGE SCALE GENOMIC DNA]</scope>
    <source>
        <strain evidence="10 11">ATCC 48635</strain>
    </source>
</reference>
<dbReference type="SUPFAM" id="SSF109604">
    <property type="entry name" value="HD-domain/PDEase-like"/>
    <property type="match status" value="1"/>
</dbReference>
<keyword evidence="1" id="KW-0140">cGMP</keyword>
<gene>
    <name evidence="10" type="ORF">ACHHYP_02114</name>
</gene>
<dbReference type="InterPro" id="IPR002073">
    <property type="entry name" value="PDEase_catalytic_dom"/>
</dbReference>
<evidence type="ECO:0000256" key="2">
    <source>
        <dbReference type="ARBA" id="ARBA00022723"/>
    </source>
</evidence>
<dbReference type="SMART" id="SM00065">
    <property type="entry name" value="GAF"/>
    <property type="match status" value="3"/>
</dbReference>
<keyword evidence="2 6" id="KW-0479">Metal-binding</keyword>
<evidence type="ECO:0000313" key="11">
    <source>
        <dbReference type="Proteomes" id="UP000243579"/>
    </source>
</evidence>
<dbReference type="AlphaFoldDB" id="A0A1V9Z7A5"/>
<comment type="caution">
    <text evidence="10">The sequence shown here is derived from an EMBL/GenBank/DDBJ whole genome shotgun (WGS) entry which is preliminary data.</text>
</comment>
<dbReference type="InterPro" id="IPR029016">
    <property type="entry name" value="GAF-like_dom_sf"/>
</dbReference>
<dbReference type="PROSITE" id="PS00126">
    <property type="entry name" value="PDEASE_I_1"/>
    <property type="match status" value="1"/>
</dbReference>
<feature type="coiled-coil region" evidence="8">
    <location>
        <begin position="38"/>
        <end position="65"/>
    </location>
</feature>
<dbReference type="OrthoDB" id="546632at2759"/>
<accession>A0A1V9Z7A5</accession>
<dbReference type="Gene3D" id="1.10.1300.10">
    <property type="entry name" value="3'5'-cyclic nucleotide phosphodiesterase, catalytic domain"/>
    <property type="match status" value="1"/>
</dbReference>